<gene>
    <name evidence="8" type="primary">LOC106475333</name>
</gene>
<organism evidence="7 8">
    <name type="scientific">Limulus polyphemus</name>
    <name type="common">Atlantic horseshoe crab</name>
    <dbReference type="NCBI Taxonomy" id="6850"/>
    <lineage>
        <taxon>Eukaryota</taxon>
        <taxon>Metazoa</taxon>
        <taxon>Ecdysozoa</taxon>
        <taxon>Arthropoda</taxon>
        <taxon>Chelicerata</taxon>
        <taxon>Merostomata</taxon>
        <taxon>Xiphosura</taxon>
        <taxon>Limulidae</taxon>
        <taxon>Limulus</taxon>
    </lineage>
</organism>
<protein>
    <submittedName>
        <fullName evidence="8">Probable 28S rRNA (Cytosine-C(5))-methyltransferase</fullName>
    </submittedName>
</protein>
<dbReference type="PROSITE" id="PS51686">
    <property type="entry name" value="SAM_MT_RSMB_NOP"/>
    <property type="match status" value="1"/>
</dbReference>
<keyword evidence="7" id="KW-1185">Reference proteome</keyword>
<comment type="caution">
    <text evidence="5">Lacks conserved residue(s) required for the propagation of feature annotation.</text>
</comment>
<keyword evidence="4 5" id="KW-0694">RNA-binding</keyword>
<dbReference type="CDD" id="cd02440">
    <property type="entry name" value="AdoMet_MTases"/>
    <property type="match status" value="1"/>
</dbReference>
<dbReference type="InterPro" id="IPR049560">
    <property type="entry name" value="MeTrfase_RsmB-F_NOP2_cat"/>
</dbReference>
<feature type="domain" description="SAM-dependent MTase RsmB/NOP-type" evidence="6">
    <location>
        <begin position="144"/>
        <end position="447"/>
    </location>
</feature>
<dbReference type="Gene3D" id="3.30.70.1170">
    <property type="entry name" value="Sun protein, domain 3"/>
    <property type="match status" value="1"/>
</dbReference>
<evidence type="ECO:0000256" key="5">
    <source>
        <dbReference type="PROSITE-ProRule" id="PRU01023"/>
    </source>
</evidence>
<dbReference type="PRINTS" id="PR02008">
    <property type="entry name" value="RCMTFAMILY"/>
</dbReference>
<dbReference type="InterPro" id="IPR023267">
    <property type="entry name" value="RCMT"/>
</dbReference>
<feature type="binding site" evidence="5">
    <location>
        <position position="282"/>
    </location>
    <ligand>
        <name>S-adenosyl-L-methionine</name>
        <dbReference type="ChEBI" id="CHEBI:59789"/>
    </ligand>
</feature>
<feature type="binding site" evidence="5">
    <location>
        <position position="309"/>
    </location>
    <ligand>
        <name>S-adenosyl-L-methionine</name>
        <dbReference type="ChEBI" id="CHEBI:59789"/>
    </ligand>
</feature>
<dbReference type="Pfam" id="PF21148">
    <property type="entry name" value="NSUN5_fdxn-like"/>
    <property type="match status" value="1"/>
</dbReference>
<reference evidence="8" key="1">
    <citation type="submission" date="2025-08" db="UniProtKB">
        <authorList>
            <consortium name="RefSeq"/>
        </authorList>
    </citation>
    <scope>IDENTIFICATION</scope>
    <source>
        <tissue evidence="8">Muscle</tissue>
    </source>
</reference>
<keyword evidence="1 5" id="KW-0489">Methyltransferase</keyword>
<accession>A0ABM1BZ85</accession>
<evidence type="ECO:0000259" key="6">
    <source>
        <dbReference type="PROSITE" id="PS51686"/>
    </source>
</evidence>
<comment type="similarity">
    <text evidence="5">Belongs to the class I-like SAM-binding methyltransferase superfamily. RsmB/NOP family.</text>
</comment>
<proteinExistence type="inferred from homology"/>
<dbReference type="InterPro" id="IPR049561">
    <property type="entry name" value="NSUN5_7_fdxn-like"/>
</dbReference>
<evidence type="ECO:0000256" key="4">
    <source>
        <dbReference type="ARBA" id="ARBA00022884"/>
    </source>
</evidence>
<name>A0ABM1BZ85_LIMPO</name>
<dbReference type="GeneID" id="106475333"/>
<evidence type="ECO:0000256" key="3">
    <source>
        <dbReference type="ARBA" id="ARBA00022691"/>
    </source>
</evidence>
<feature type="active site" description="Nucleophile" evidence="5">
    <location>
        <position position="382"/>
    </location>
</feature>
<dbReference type="Proteomes" id="UP000694941">
    <property type="component" value="Unplaced"/>
</dbReference>
<evidence type="ECO:0000256" key="2">
    <source>
        <dbReference type="ARBA" id="ARBA00022679"/>
    </source>
</evidence>
<keyword evidence="2 5" id="KW-0808">Transferase</keyword>
<dbReference type="Pfam" id="PF21153">
    <property type="entry name" value="NSUN5_N"/>
    <property type="match status" value="1"/>
</dbReference>
<dbReference type="InterPro" id="IPR048889">
    <property type="entry name" value="NSUN5_RCM1_N"/>
</dbReference>
<dbReference type="Gene3D" id="3.40.50.150">
    <property type="entry name" value="Vaccinia Virus protein VP39"/>
    <property type="match status" value="1"/>
</dbReference>
<dbReference type="InterPro" id="IPR029063">
    <property type="entry name" value="SAM-dependent_MTases_sf"/>
</dbReference>
<dbReference type="InterPro" id="IPR001678">
    <property type="entry name" value="MeTrfase_RsmB-F_NOP2_dom"/>
</dbReference>
<evidence type="ECO:0000313" key="8">
    <source>
        <dbReference type="RefSeq" id="XP_013791476.1"/>
    </source>
</evidence>
<dbReference type="Pfam" id="PF01189">
    <property type="entry name" value="Methyltr_RsmB-F"/>
    <property type="match status" value="1"/>
</dbReference>
<dbReference type="PANTHER" id="PTHR22807">
    <property type="entry name" value="NOP2 YEAST -RELATED NOL1/NOP2/FMU SUN DOMAIN-CONTAINING"/>
    <property type="match status" value="1"/>
</dbReference>
<dbReference type="SUPFAM" id="SSF53335">
    <property type="entry name" value="S-adenosyl-L-methionine-dependent methyltransferases"/>
    <property type="match status" value="1"/>
</dbReference>
<keyword evidence="3 5" id="KW-0949">S-adenosyl-L-methionine</keyword>
<sequence length="471" mass="53314">MEEDSVVKKAHLSKNERVPRLYKQAARILKQIDEKKGSARGLVFTMKHCNKKKLYAVVSQTLKYKHILNKVFEHAQLFEKETRLDQFLALVLAYQHLIAGRKLSSQSKPVQMIIEYCPLLQKGFKKILRKANVKNVEDLVNNDLEKEGRVSLPRYVRINTINTSINNVIQQLESDGFVEVKLDHPVSLERYKSTILNLEKQQFLQDQDFPDVLILPHGTDLQNSSLYDNANIFLQDKSSSLAVRALNPPPGSFVLDACAAPGMKTVHLAALMENKGKILAVDMSSERLGTVKEMVHLAGVTSCETHCADFSSLDPAVEPFSSVEYILLDPSCSGSGIVNRLDYGSSETSAPSRIRKLAWFQKQLLSHSFTFPNVKRIVYSTCSINQEENEEVIKTVLETTKDFALEEIIPQWPTRGLPEFDFGSLCVRSYPEENLTNGFFVAAFQRIQPCIEELSEKCKKKKSKKEKKKST</sequence>
<dbReference type="RefSeq" id="XP_013791476.1">
    <property type="nucleotide sequence ID" value="XM_013936022.2"/>
</dbReference>
<evidence type="ECO:0000313" key="7">
    <source>
        <dbReference type="Proteomes" id="UP000694941"/>
    </source>
</evidence>
<evidence type="ECO:0000256" key="1">
    <source>
        <dbReference type="ARBA" id="ARBA00022603"/>
    </source>
</evidence>
<dbReference type="PANTHER" id="PTHR22807:SF4">
    <property type="entry name" value="28S RRNA (CYTOSINE-C(5))-METHYLTRANSFERASE"/>
    <property type="match status" value="1"/>
</dbReference>
<feature type="binding site" evidence="5">
    <location>
        <position position="329"/>
    </location>
    <ligand>
        <name>S-adenosyl-L-methionine</name>
        <dbReference type="ChEBI" id="CHEBI:59789"/>
    </ligand>
</feature>